<reference evidence="3" key="3">
    <citation type="submission" date="2015-04" db="UniProtKB">
        <authorList>
            <consortium name="EnsemblPlants"/>
        </authorList>
    </citation>
    <scope>IDENTIFICATION</scope>
    <source>
        <strain evidence="3">cv. Jemalong A17</strain>
    </source>
</reference>
<evidence type="ECO:0000313" key="3">
    <source>
        <dbReference type="EnsemblPlants" id="KEH27955"/>
    </source>
</evidence>
<dbReference type="AlphaFoldDB" id="A0A072UQ39"/>
<feature type="compositionally biased region" description="Polar residues" evidence="1">
    <location>
        <begin position="110"/>
        <end position="123"/>
    </location>
</feature>
<evidence type="ECO:0000313" key="4">
    <source>
        <dbReference type="Proteomes" id="UP000002051"/>
    </source>
</evidence>
<keyword evidence="4" id="KW-1185">Reference proteome</keyword>
<dbReference type="Proteomes" id="UP000002051">
    <property type="component" value="Chromosome 5"/>
</dbReference>
<reference evidence="2 4" key="2">
    <citation type="journal article" date="2014" name="BMC Genomics">
        <title>An improved genome release (version Mt4.0) for the model legume Medicago truncatula.</title>
        <authorList>
            <person name="Tang H."/>
            <person name="Krishnakumar V."/>
            <person name="Bidwell S."/>
            <person name="Rosen B."/>
            <person name="Chan A."/>
            <person name="Zhou S."/>
            <person name="Gentzbittel L."/>
            <person name="Childs K.L."/>
            <person name="Yandell M."/>
            <person name="Gundlach H."/>
            <person name="Mayer K.F."/>
            <person name="Schwartz D.C."/>
            <person name="Town C.D."/>
        </authorList>
    </citation>
    <scope>GENOME REANNOTATION</scope>
    <source>
        <strain evidence="2">A17</strain>
        <strain evidence="3 4">cv. Jemalong A17</strain>
    </source>
</reference>
<accession>A0A072UQ39</accession>
<organism evidence="2 4">
    <name type="scientific">Medicago truncatula</name>
    <name type="common">Barrel medic</name>
    <name type="synonym">Medicago tribuloides</name>
    <dbReference type="NCBI Taxonomy" id="3880"/>
    <lineage>
        <taxon>Eukaryota</taxon>
        <taxon>Viridiplantae</taxon>
        <taxon>Streptophyta</taxon>
        <taxon>Embryophyta</taxon>
        <taxon>Tracheophyta</taxon>
        <taxon>Spermatophyta</taxon>
        <taxon>Magnoliopsida</taxon>
        <taxon>eudicotyledons</taxon>
        <taxon>Gunneridae</taxon>
        <taxon>Pentapetalae</taxon>
        <taxon>rosids</taxon>
        <taxon>fabids</taxon>
        <taxon>Fabales</taxon>
        <taxon>Fabaceae</taxon>
        <taxon>Papilionoideae</taxon>
        <taxon>50 kb inversion clade</taxon>
        <taxon>NPAAA clade</taxon>
        <taxon>Hologalegina</taxon>
        <taxon>IRL clade</taxon>
        <taxon>Trifolieae</taxon>
        <taxon>Medicago</taxon>
    </lineage>
</organism>
<name>A0A072UQ39_MEDTR</name>
<evidence type="ECO:0000256" key="1">
    <source>
        <dbReference type="SAM" id="MobiDB-lite"/>
    </source>
</evidence>
<dbReference type="EMBL" id="CM001221">
    <property type="protein sequence ID" value="KEH27955.1"/>
    <property type="molecule type" value="Genomic_DNA"/>
</dbReference>
<sequence length="123" mass="13753">MFISIIKSCINKPVEHLNPVLSLDFEFLVYEAEEEDDEETSTKISLLLGHLGHRSSKYQERLSKRGLSCTKTGTRCYHLSCKDIILQVHTSTWATHPPSLCIKHKRSASHGGQSPVNGSSNES</sequence>
<reference evidence="2 4" key="1">
    <citation type="journal article" date="2011" name="Nature">
        <title>The Medicago genome provides insight into the evolution of rhizobial symbioses.</title>
        <authorList>
            <person name="Young N.D."/>
            <person name="Debelle F."/>
            <person name="Oldroyd G.E."/>
            <person name="Geurts R."/>
            <person name="Cannon S.B."/>
            <person name="Udvardi M.K."/>
            <person name="Benedito V.A."/>
            <person name="Mayer K.F."/>
            <person name="Gouzy J."/>
            <person name="Schoof H."/>
            <person name="Van de Peer Y."/>
            <person name="Proost S."/>
            <person name="Cook D.R."/>
            <person name="Meyers B.C."/>
            <person name="Spannagl M."/>
            <person name="Cheung F."/>
            <person name="De Mita S."/>
            <person name="Krishnakumar V."/>
            <person name="Gundlach H."/>
            <person name="Zhou S."/>
            <person name="Mudge J."/>
            <person name="Bharti A.K."/>
            <person name="Murray J.D."/>
            <person name="Naoumkina M.A."/>
            <person name="Rosen B."/>
            <person name="Silverstein K.A."/>
            <person name="Tang H."/>
            <person name="Rombauts S."/>
            <person name="Zhao P.X."/>
            <person name="Zhou P."/>
            <person name="Barbe V."/>
            <person name="Bardou P."/>
            <person name="Bechner M."/>
            <person name="Bellec A."/>
            <person name="Berger A."/>
            <person name="Berges H."/>
            <person name="Bidwell S."/>
            <person name="Bisseling T."/>
            <person name="Choisne N."/>
            <person name="Couloux A."/>
            <person name="Denny R."/>
            <person name="Deshpande S."/>
            <person name="Dai X."/>
            <person name="Doyle J.J."/>
            <person name="Dudez A.M."/>
            <person name="Farmer A.D."/>
            <person name="Fouteau S."/>
            <person name="Franken C."/>
            <person name="Gibelin C."/>
            <person name="Gish J."/>
            <person name="Goldstein S."/>
            <person name="Gonzalez A.J."/>
            <person name="Green P.J."/>
            <person name="Hallab A."/>
            <person name="Hartog M."/>
            <person name="Hua A."/>
            <person name="Humphray S.J."/>
            <person name="Jeong D.H."/>
            <person name="Jing Y."/>
            <person name="Jocker A."/>
            <person name="Kenton S.M."/>
            <person name="Kim D.J."/>
            <person name="Klee K."/>
            <person name="Lai H."/>
            <person name="Lang C."/>
            <person name="Lin S."/>
            <person name="Macmil S.L."/>
            <person name="Magdelenat G."/>
            <person name="Matthews L."/>
            <person name="McCorrison J."/>
            <person name="Monaghan E.L."/>
            <person name="Mun J.H."/>
            <person name="Najar F.Z."/>
            <person name="Nicholson C."/>
            <person name="Noirot C."/>
            <person name="O'Bleness M."/>
            <person name="Paule C.R."/>
            <person name="Poulain J."/>
            <person name="Prion F."/>
            <person name="Qin B."/>
            <person name="Qu C."/>
            <person name="Retzel E.F."/>
            <person name="Riddle C."/>
            <person name="Sallet E."/>
            <person name="Samain S."/>
            <person name="Samson N."/>
            <person name="Sanders I."/>
            <person name="Saurat O."/>
            <person name="Scarpelli C."/>
            <person name="Schiex T."/>
            <person name="Segurens B."/>
            <person name="Severin A.J."/>
            <person name="Sherrier D.J."/>
            <person name="Shi R."/>
            <person name="Sims S."/>
            <person name="Singer S.R."/>
            <person name="Sinharoy S."/>
            <person name="Sterck L."/>
            <person name="Viollet A."/>
            <person name="Wang B.B."/>
            <person name="Wang K."/>
            <person name="Wang M."/>
            <person name="Wang X."/>
            <person name="Warfsmann J."/>
            <person name="Weissenbach J."/>
            <person name="White D.D."/>
            <person name="White J.D."/>
            <person name="Wiley G.B."/>
            <person name="Wincker P."/>
            <person name="Xing Y."/>
            <person name="Yang L."/>
            <person name="Yao Z."/>
            <person name="Ying F."/>
            <person name="Zhai J."/>
            <person name="Zhou L."/>
            <person name="Zuber A."/>
            <person name="Denarie J."/>
            <person name="Dixon R.A."/>
            <person name="May G.D."/>
            <person name="Schwartz D.C."/>
            <person name="Rogers J."/>
            <person name="Quetier F."/>
            <person name="Town C.D."/>
            <person name="Roe B.A."/>
        </authorList>
    </citation>
    <scope>NUCLEOTIDE SEQUENCE [LARGE SCALE GENOMIC DNA]</scope>
    <source>
        <strain evidence="2">A17</strain>
        <strain evidence="3 4">cv. Jemalong A17</strain>
    </source>
</reference>
<dbReference type="EnsemblPlants" id="KEH27955">
    <property type="protein sequence ID" value="KEH27955"/>
    <property type="gene ID" value="MTR_5g053355"/>
</dbReference>
<dbReference type="HOGENOM" id="CLU_164290_0_0_1"/>
<evidence type="ECO:0000313" key="2">
    <source>
        <dbReference type="EMBL" id="KEH27955.1"/>
    </source>
</evidence>
<feature type="region of interest" description="Disordered" evidence="1">
    <location>
        <begin position="104"/>
        <end position="123"/>
    </location>
</feature>
<gene>
    <name evidence="2" type="ordered locus">MTR_5g053355</name>
</gene>
<proteinExistence type="predicted"/>
<protein>
    <submittedName>
        <fullName evidence="2 3">Uncharacterized protein</fullName>
    </submittedName>
</protein>